<evidence type="ECO:0000313" key="2">
    <source>
        <dbReference type="Proteomes" id="UP000236884"/>
    </source>
</evidence>
<proteinExistence type="predicted"/>
<accession>A0A0S3PU81</accession>
<name>A0A0S3PU81_9BRAD</name>
<evidence type="ECO:0000313" key="1">
    <source>
        <dbReference type="EMBL" id="BAT59428.1"/>
    </source>
</evidence>
<organism evidence="1 2">
    <name type="scientific">Variibacter gotjawalensis</name>
    <dbReference type="NCBI Taxonomy" id="1333996"/>
    <lineage>
        <taxon>Bacteria</taxon>
        <taxon>Pseudomonadati</taxon>
        <taxon>Pseudomonadota</taxon>
        <taxon>Alphaproteobacteria</taxon>
        <taxon>Hyphomicrobiales</taxon>
        <taxon>Nitrobacteraceae</taxon>
        <taxon>Variibacter</taxon>
    </lineage>
</organism>
<gene>
    <name evidence="1" type="ORF">GJW-30_1_01961</name>
</gene>
<dbReference type="EMBL" id="AP014946">
    <property type="protein sequence ID" value="BAT59428.1"/>
    <property type="molecule type" value="Genomic_DNA"/>
</dbReference>
<sequence length="59" mass="7097">MLANDRSREIEQKIRTYLDEATECENRADRSSTADGREYWQELADRWRVLVVQLRNEIP</sequence>
<dbReference type="Proteomes" id="UP000236884">
    <property type="component" value="Chromosome"/>
</dbReference>
<protein>
    <submittedName>
        <fullName evidence="1">Uncharacterized protein</fullName>
    </submittedName>
</protein>
<dbReference type="KEGG" id="vgo:GJW-30_1_01961"/>
<dbReference type="AlphaFoldDB" id="A0A0S3PU81"/>
<keyword evidence="2" id="KW-1185">Reference proteome</keyword>
<reference evidence="1 2" key="1">
    <citation type="submission" date="2015-08" db="EMBL/GenBank/DDBJ databases">
        <title>Investigation of the bacterial diversity of lava forest soil.</title>
        <authorList>
            <person name="Lee J.S."/>
        </authorList>
    </citation>
    <scope>NUCLEOTIDE SEQUENCE [LARGE SCALE GENOMIC DNA]</scope>
    <source>
        <strain evidence="1 2">GJW-30</strain>
    </source>
</reference>